<name>A0A8X8W1N9_SALSN</name>
<organism evidence="2">
    <name type="scientific">Salvia splendens</name>
    <name type="common">Scarlet sage</name>
    <dbReference type="NCBI Taxonomy" id="180675"/>
    <lineage>
        <taxon>Eukaryota</taxon>
        <taxon>Viridiplantae</taxon>
        <taxon>Streptophyta</taxon>
        <taxon>Embryophyta</taxon>
        <taxon>Tracheophyta</taxon>
        <taxon>Spermatophyta</taxon>
        <taxon>Magnoliopsida</taxon>
        <taxon>eudicotyledons</taxon>
        <taxon>Gunneridae</taxon>
        <taxon>Pentapetalae</taxon>
        <taxon>asterids</taxon>
        <taxon>lamiids</taxon>
        <taxon>Lamiales</taxon>
        <taxon>Lamiaceae</taxon>
        <taxon>Nepetoideae</taxon>
        <taxon>Mentheae</taxon>
        <taxon>Salviinae</taxon>
        <taxon>Salvia</taxon>
        <taxon>Salvia subgen. Calosphace</taxon>
        <taxon>core Calosphace</taxon>
    </lineage>
</organism>
<dbReference type="Proteomes" id="UP000298416">
    <property type="component" value="Unassembled WGS sequence"/>
</dbReference>
<feature type="region of interest" description="Disordered" evidence="1">
    <location>
        <begin position="164"/>
        <end position="187"/>
    </location>
</feature>
<evidence type="ECO:0000313" key="2">
    <source>
        <dbReference type="EMBL" id="KAG6386467.1"/>
    </source>
</evidence>
<evidence type="ECO:0000256" key="1">
    <source>
        <dbReference type="SAM" id="MobiDB-lite"/>
    </source>
</evidence>
<keyword evidence="3" id="KW-1185">Reference proteome</keyword>
<dbReference type="AlphaFoldDB" id="A0A8X8W1N9"/>
<dbReference type="EMBL" id="PNBA02000022">
    <property type="protein sequence ID" value="KAG6386467.1"/>
    <property type="molecule type" value="Genomic_DNA"/>
</dbReference>
<protein>
    <submittedName>
        <fullName evidence="2">Uncharacterized protein</fullName>
    </submittedName>
</protein>
<evidence type="ECO:0000313" key="3">
    <source>
        <dbReference type="Proteomes" id="UP000298416"/>
    </source>
</evidence>
<proteinExistence type="predicted"/>
<accession>A0A8X8W1N9</accession>
<gene>
    <name evidence="2" type="ORF">SASPL_155370</name>
</gene>
<reference evidence="2" key="2">
    <citation type="submission" date="2020-08" db="EMBL/GenBank/DDBJ databases">
        <title>Plant Genome Project.</title>
        <authorList>
            <person name="Zhang R.-G."/>
        </authorList>
    </citation>
    <scope>NUCLEOTIDE SEQUENCE</scope>
    <source>
        <strain evidence="2">Huo1</strain>
        <tissue evidence="2">Leaf</tissue>
    </source>
</reference>
<sequence length="285" mass="31161">MRRKDKMGAVILESVAAGLKSGEGLFKFRRIEVIKRVALCLLVLLAANGSNGSVVIKPVDEEETLSPRVDRAANGSNCSKVVPLPRPIDEAPAATFLPLRGVDGFSVHIIGFPESTTLVSACDIFGQFEMHKGKFKLKDKLVGVRHVRSTTGNSRGAKIVDCDEADEAEPSGKIHRRSPRSAETNEAWETLKKSSKELRASVKDPLPDAIHNGLRQDKRQEVAENNSITIHNGYFGSSITCSSPFLTLILPRSAETNEAWEALKKSSKELRASVRIPFLMQSTTV</sequence>
<reference evidence="2" key="1">
    <citation type="submission" date="2018-01" db="EMBL/GenBank/DDBJ databases">
        <authorList>
            <person name="Mao J.F."/>
        </authorList>
    </citation>
    <scope>NUCLEOTIDE SEQUENCE</scope>
    <source>
        <strain evidence="2">Huo1</strain>
        <tissue evidence="2">Leaf</tissue>
    </source>
</reference>
<comment type="caution">
    <text evidence="2">The sequence shown here is derived from an EMBL/GenBank/DDBJ whole genome shotgun (WGS) entry which is preliminary data.</text>
</comment>